<reference evidence="4 5" key="1">
    <citation type="journal article" date="2019" name="Gigascience">
        <title>Whole-genome sequence of the oriental lung fluke Paragonimus westermani.</title>
        <authorList>
            <person name="Oey H."/>
            <person name="Zakrzewski M."/>
            <person name="Narain K."/>
            <person name="Devi K.R."/>
            <person name="Agatsuma T."/>
            <person name="Nawaratna S."/>
            <person name="Gobert G.N."/>
            <person name="Jones M.K."/>
            <person name="Ragan M.A."/>
            <person name="McManus D.P."/>
            <person name="Krause L."/>
        </authorList>
    </citation>
    <scope>NUCLEOTIDE SEQUENCE [LARGE SCALE GENOMIC DNA]</scope>
    <source>
        <strain evidence="4 5">IND2009</strain>
    </source>
</reference>
<dbReference type="AlphaFoldDB" id="A0A5J4NL69"/>
<dbReference type="PROSITE" id="PS51421">
    <property type="entry name" value="RAS"/>
    <property type="match status" value="1"/>
</dbReference>
<name>A0A5J4NL69_9TREM</name>
<dbReference type="InterPro" id="IPR001806">
    <property type="entry name" value="Small_GTPase"/>
</dbReference>
<feature type="region of interest" description="Disordered" evidence="3">
    <location>
        <begin position="190"/>
        <end position="211"/>
    </location>
</feature>
<dbReference type="SMART" id="SM00173">
    <property type="entry name" value="RAS"/>
    <property type="match status" value="1"/>
</dbReference>
<dbReference type="EMBL" id="QNGE01002072">
    <property type="protein sequence ID" value="KAA3676273.1"/>
    <property type="molecule type" value="Genomic_DNA"/>
</dbReference>
<dbReference type="PROSITE" id="PS51419">
    <property type="entry name" value="RAB"/>
    <property type="match status" value="1"/>
</dbReference>
<evidence type="ECO:0000313" key="5">
    <source>
        <dbReference type="Proteomes" id="UP000324629"/>
    </source>
</evidence>
<evidence type="ECO:0000256" key="3">
    <source>
        <dbReference type="SAM" id="MobiDB-lite"/>
    </source>
</evidence>
<comment type="similarity">
    <text evidence="1">Belongs to the small GTPase superfamily. RGK family.</text>
</comment>
<dbReference type="Pfam" id="PF00071">
    <property type="entry name" value="Ras"/>
    <property type="match status" value="1"/>
</dbReference>
<dbReference type="Gene3D" id="3.40.50.300">
    <property type="entry name" value="P-loop containing nucleotide triphosphate hydrolases"/>
    <property type="match status" value="2"/>
</dbReference>
<dbReference type="InterPro" id="IPR051641">
    <property type="entry name" value="RGK_GTP-binding_reg"/>
</dbReference>
<organism evidence="4 5">
    <name type="scientific">Paragonimus westermani</name>
    <dbReference type="NCBI Taxonomy" id="34504"/>
    <lineage>
        <taxon>Eukaryota</taxon>
        <taxon>Metazoa</taxon>
        <taxon>Spiralia</taxon>
        <taxon>Lophotrochozoa</taxon>
        <taxon>Platyhelminthes</taxon>
        <taxon>Trematoda</taxon>
        <taxon>Digenea</taxon>
        <taxon>Plagiorchiida</taxon>
        <taxon>Troglotremata</taxon>
        <taxon>Troglotrematidae</taxon>
        <taxon>Paragonimus</taxon>
    </lineage>
</organism>
<feature type="compositionally biased region" description="Polar residues" evidence="3">
    <location>
        <begin position="94"/>
        <end position="103"/>
    </location>
</feature>
<dbReference type="GO" id="GO:0005886">
    <property type="term" value="C:plasma membrane"/>
    <property type="evidence" value="ECO:0007669"/>
    <property type="project" value="TreeGrafter"/>
</dbReference>
<evidence type="ECO:0000256" key="1">
    <source>
        <dbReference type="ARBA" id="ARBA00008846"/>
    </source>
</evidence>
<evidence type="ECO:0000256" key="2">
    <source>
        <dbReference type="ARBA" id="ARBA00022553"/>
    </source>
</evidence>
<dbReference type="Proteomes" id="UP000324629">
    <property type="component" value="Unassembled WGS sequence"/>
</dbReference>
<dbReference type="InterPro" id="IPR027417">
    <property type="entry name" value="P-loop_NTPase"/>
</dbReference>
<dbReference type="GO" id="GO:0005525">
    <property type="term" value="F:GTP binding"/>
    <property type="evidence" value="ECO:0007669"/>
    <property type="project" value="InterPro"/>
</dbReference>
<accession>A0A5J4NL69</accession>
<dbReference type="PRINTS" id="PR00449">
    <property type="entry name" value="RASTRNSFRMNG"/>
</dbReference>
<dbReference type="PANTHER" id="PTHR45775">
    <property type="entry name" value="RAD, GEM/KIR FAMILY MEMBER 2, ISOFORM C"/>
    <property type="match status" value="1"/>
</dbReference>
<dbReference type="GO" id="GO:0003924">
    <property type="term" value="F:GTPase activity"/>
    <property type="evidence" value="ECO:0007669"/>
    <property type="project" value="InterPro"/>
</dbReference>
<protein>
    <submittedName>
        <fullName evidence="4">Uncharacterized protein</fullName>
    </submittedName>
</protein>
<sequence>MGERRKSLGSWFRTPKLFSRNKNKTTSRTDDLVHPAVNINVDGLCLNSPATAFKDKEITQHQSSEKTVPEQTDVLSCSLHDDFELFLHYSNSPTSNVQKQSIADNRKRSHTRNPIAGDQTFQDTINTQGEKEMGTKTTEDLRRVVSVLERKPHHPQTSYSRRDLARASFRSRSVRERCTTKKLQCPQNAFENGEAVKPGATESGSGDFGDDRFKWKRWSGHGEHSEENTTEIEENFCRVRSFKVTRKGIVNLGDTYRTRSVVGLSHTSDNTHSNRPRATHEQTDLPNPSQTNLYSSPKPLFHPSAGRSRVGSLHSPTCNAIETSPFPSMNQPNITLWQTHDTAIVPTVGDEDAQQIRIQIVGFPNVGKTALCRQMITSDFLGSRMESISEDTIERLVTVELNQQTWNLLLIDNFGEAGMEEVALVNSIRSKETHTHTSDSESASEITPEKCIPHLLPHSKSSCSTLLKDAKVYLLVYAVDDQRSYDYISKVLKMLIKDSETLDSKVFIVVANKSDLVRSRMVSSERGKRLAHTYGCKYFEISTAINHLVDELLVEVILQVEHLRSKSVKLDLLRVASLTERRLSNLKSSGEALVHYFRRHLLAKSCENIRS</sequence>
<dbReference type="PANTHER" id="PTHR45775:SF6">
    <property type="entry name" value="RAD, GEM_KIR FAMILY MEMBER 2, ISOFORM C"/>
    <property type="match status" value="1"/>
</dbReference>
<evidence type="ECO:0000313" key="4">
    <source>
        <dbReference type="EMBL" id="KAA3676273.1"/>
    </source>
</evidence>
<proteinExistence type="inferred from homology"/>
<gene>
    <name evidence="4" type="ORF">DEA37_0002961</name>
</gene>
<dbReference type="SMART" id="SM00175">
    <property type="entry name" value="RAB"/>
    <property type="match status" value="1"/>
</dbReference>
<feature type="region of interest" description="Disordered" evidence="3">
    <location>
        <begin position="263"/>
        <end position="289"/>
    </location>
</feature>
<comment type="caution">
    <text evidence="4">The sequence shown here is derived from an EMBL/GenBank/DDBJ whole genome shotgun (WGS) entry which is preliminary data.</text>
</comment>
<dbReference type="GO" id="GO:0005246">
    <property type="term" value="F:calcium channel regulator activity"/>
    <property type="evidence" value="ECO:0007669"/>
    <property type="project" value="TreeGrafter"/>
</dbReference>
<keyword evidence="2" id="KW-0597">Phosphoprotein</keyword>
<dbReference type="SUPFAM" id="SSF52540">
    <property type="entry name" value="P-loop containing nucleoside triphosphate hydrolases"/>
    <property type="match status" value="1"/>
</dbReference>
<keyword evidence="5" id="KW-1185">Reference proteome</keyword>
<feature type="region of interest" description="Disordered" evidence="3">
    <location>
        <begin position="94"/>
        <end position="123"/>
    </location>
</feature>